<gene>
    <name evidence="2" type="ORF">GGG17_06665</name>
</gene>
<dbReference type="EMBL" id="WLVL01000023">
    <property type="protein sequence ID" value="MTB71655.1"/>
    <property type="molecule type" value="Genomic_DNA"/>
</dbReference>
<comment type="caution">
    <text evidence="2">The sequence shown here is derived from an EMBL/GenBank/DDBJ whole genome shotgun (WGS) entry which is preliminary data.</text>
</comment>
<keyword evidence="3" id="KW-1185">Reference proteome</keyword>
<accession>A0A6I3IIZ9</accession>
<proteinExistence type="predicted"/>
<evidence type="ECO:0000313" key="2">
    <source>
        <dbReference type="EMBL" id="MTB71655.1"/>
    </source>
</evidence>
<feature type="transmembrane region" description="Helical" evidence="1">
    <location>
        <begin position="31"/>
        <end position="48"/>
    </location>
</feature>
<keyword evidence="1" id="KW-1133">Transmembrane helix</keyword>
<dbReference type="Proteomes" id="UP000431092">
    <property type="component" value="Unassembled WGS sequence"/>
</dbReference>
<organism evidence="2 3">
    <name type="scientific">Arsenicicoccus cauae</name>
    <dbReference type="NCBI Taxonomy" id="2663847"/>
    <lineage>
        <taxon>Bacteria</taxon>
        <taxon>Bacillati</taxon>
        <taxon>Actinomycetota</taxon>
        <taxon>Actinomycetes</taxon>
        <taxon>Micrococcales</taxon>
        <taxon>Intrasporangiaceae</taxon>
        <taxon>Arsenicicoccus</taxon>
    </lineage>
</organism>
<sequence length="52" mass="5716">MDRRALTPLVVGLLCFAIALMIRSGGLVRGLLMFVAAGFMVYAVSVMTRDRR</sequence>
<reference evidence="2 3" key="1">
    <citation type="submission" date="2019-11" db="EMBL/GenBank/DDBJ databases">
        <title>Whole genome sequencing identifies a novel species of the genus Arsenicicoccus isolated from human blood.</title>
        <authorList>
            <person name="Jeong J.H."/>
            <person name="Kweon O.J."/>
            <person name="Kim H.R."/>
            <person name="Kim T.-H."/>
            <person name="Ha S.-M."/>
            <person name="Lee M.-K."/>
        </authorList>
    </citation>
    <scope>NUCLEOTIDE SEQUENCE [LARGE SCALE GENOMIC DNA]</scope>
    <source>
        <strain evidence="2 3">MKL-02</strain>
    </source>
</reference>
<dbReference type="RefSeq" id="WP_154592977.1">
    <property type="nucleotide sequence ID" value="NZ_CP171001.1"/>
</dbReference>
<protein>
    <submittedName>
        <fullName evidence="2">Uncharacterized protein</fullName>
    </submittedName>
</protein>
<keyword evidence="1" id="KW-0812">Transmembrane</keyword>
<keyword evidence="1" id="KW-0472">Membrane</keyword>
<name>A0A6I3IIZ9_9MICO</name>
<dbReference type="AlphaFoldDB" id="A0A6I3IIZ9"/>
<evidence type="ECO:0000256" key="1">
    <source>
        <dbReference type="SAM" id="Phobius"/>
    </source>
</evidence>
<evidence type="ECO:0000313" key="3">
    <source>
        <dbReference type="Proteomes" id="UP000431092"/>
    </source>
</evidence>